<comment type="caution">
    <text evidence="2">The sequence shown here is derived from an EMBL/GenBank/DDBJ whole genome shotgun (WGS) entry which is preliminary data.</text>
</comment>
<feature type="compositionally biased region" description="Basic and acidic residues" evidence="1">
    <location>
        <begin position="17"/>
        <end position="35"/>
    </location>
</feature>
<dbReference type="Proteomes" id="UP000269221">
    <property type="component" value="Unassembled WGS sequence"/>
</dbReference>
<evidence type="ECO:0000256" key="1">
    <source>
        <dbReference type="SAM" id="MobiDB-lite"/>
    </source>
</evidence>
<dbReference type="EMBL" id="QRBI01000120">
    <property type="protein sequence ID" value="RMC06154.1"/>
    <property type="molecule type" value="Genomic_DNA"/>
</dbReference>
<accession>A0A3M0K4G8</accession>
<reference evidence="2 3" key="1">
    <citation type="submission" date="2018-07" db="EMBL/GenBank/DDBJ databases">
        <title>A high quality draft genome assembly of the barn swallow (H. rustica rustica).</title>
        <authorList>
            <person name="Formenti G."/>
            <person name="Chiara M."/>
            <person name="Poveda L."/>
            <person name="Francoijs K.-J."/>
            <person name="Bonisoli-Alquati A."/>
            <person name="Canova L."/>
            <person name="Gianfranceschi L."/>
            <person name="Horner D.S."/>
            <person name="Saino N."/>
        </authorList>
    </citation>
    <scope>NUCLEOTIDE SEQUENCE [LARGE SCALE GENOMIC DNA]</scope>
    <source>
        <strain evidence="2">Chelidonia</strain>
        <tissue evidence="2">Blood</tissue>
    </source>
</reference>
<proteinExistence type="predicted"/>
<sequence>MGAENHSVKFNPKFTRRKENSSDRRRDQADVISQEKLEMPGEVARHKASWFFPDVGREIGMATKSIVTCKLAYPNAFEKPFSVICPAALLASPALEMGDRNASPEVFFGLILKESFENSWQA</sequence>
<feature type="region of interest" description="Disordered" evidence="1">
    <location>
        <begin position="1"/>
        <end position="35"/>
    </location>
</feature>
<name>A0A3M0K4G8_HIRRU</name>
<evidence type="ECO:0000313" key="2">
    <source>
        <dbReference type="EMBL" id="RMC06154.1"/>
    </source>
</evidence>
<keyword evidence="3" id="KW-1185">Reference proteome</keyword>
<dbReference type="AlphaFoldDB" id="A0A3M0K4G8"/>
<organism evidence="2 3">
    <name type="scientific">Hirundo rustica rustica</name>
    <dbReference type="NCBI Taxonomy" id="333673"/>
    <lineage>
        <taxon>Eukaryota</taxon>
        <taxon>Metazoa</taxon>
        <taxon>Chordata</taxon>
        <taxon>Craniata</taxon>
        <taxon>Vertebrata</taxon>
        <taxon>Euteleostomi</taxon>
        <taxon>Archelosauria</taxon>
        <taxon>Archosauria</taxon>
        <taxon>Dinosauria</taxon>
        <taxon>Saurischia</taxon>
        <taxon>Theropoda</taxon>
        <taxon>Coelurosauria</taxon>
        <taxon>Aves</taxon>
        <taxon>Neognathae</taxon>
        <taxon>Neoaves</taxon>
        <taxon>Telluraves</taxon>
        <taxon>Australaves</taxon>
        <taxon>Passeriformes</taxon>
        <taxon>Sylvioidea</taxon>
        <taxon>Hirundinidae</taxon>
        <taxon>Hirundo</taxon>
    </lineage>
</organism>
<evidence type="ECO:0000313" key="3">
    <source>
        <dbReference type="Proteomes" id="UP000269221"/>
    </source>
</evidence>
<gene>
    <name evidence="2" type="ORF">DUI87_15584</name>
</gene>
<protein>
    <submittedName>
        <fullName evidence="2">Uncharacterized protein</fullName>
    </submittedName>
</protein>